<evidence type="ECO:0000313" key="3">
    <source>
        <dbReference type="Proteomes" id="UP001359485"/>
    </source>
</evidence>
<protein>
    <submittedName>
        <fullName evidence="2">Uncharacterized protein</fullName>
    </submittedName>
</protein>
<gene>
    <name evidence="2" type="ORF">RUM44_013635</name>
</gene>
<name>A0ABR1BIY8_POLSC</name>
<dbReference type="Proteomes" id="UP001359485">
    <property type="component" value="Unassembled WGS sequence"/>
</dbReference>
<reference evidence="2 3" key="1">
    <citation type="submission" date="2023-09" db="EMBL/GenBank/DDBJ databases">
        <title>Genomes of two closely related lineages of the louse Polyplax serrata with different host specificities.</title>
        <authorList>
            <person name="Martinu J."/>
            <person name="Tarabai H."/>
            <person name="Stefka J."/>
            <person name="Hypsa V."/>
        </authorList>
    </citation>
    <scope>NUCLEOTIDE SEQUENCE [LARGE SCALE GENOMIC DNA]</scope>
    <source>
        <strain evidence="2">98ZLc_SE</strain>
    </source>
</reference>
<comment type="caution">
    <text evidence="2">The sequence shown here is derived from an EMBL/GenBank/DDBJ whole genome shotgun (WGS) entry which is preliminary data.</text>
</comment>
<accession>A0ABR1BIY8</accession>
<feature type="compositionally biased region" description="Basic and acidic residues" evidence="1">
    <location>
        <begin position="106"/>
        <end position="116"/>
    </location>
</feature>
<evidence type="ECO:0000256" key="1">
    <source>
        <dbReference type="SAM" id="MobiDB-lite"/>
    </source>
</evidence>
<proteinExistence type="predicted"/>
<feature type="region of interest" description="Disordered" evidence="1">
    <location>
        <begin position="100"/>
        <end position="128"/>
    </location>
</feature>
<evidence type="ECO:0000313" key="2">
    <source>
        <dbReference type="EMBL" id="KAK6641915.1"/>
    </source>
</evidence>
<organism evidence="2 3">
    <name type="scientific">Polyplax serrata</name>
    <name type="common">Common mouse louse</name>
    <dbReference type="NCBI Taxonomy" id="468196"/>
    <lineage>
        <taxon>Eukaryota</taxon>
        <taxon>Metazoa</taxon>
        <taxon>Ecdysozoa</taxon>
        <taxon>Arthropoda</taxon>
        <taxon>Hexapoda</taxon>
        <taxon>Insecta</taxon>
        <taxon>Pterygota</taxon>
        <taxon>Neoptera</taxon>
        <taxon>Paraneoptera</taxon>
        <taxon>Psocodea</taxon>
        <taxon>Troctomorpha</taxon>
        <taxon>Phthiraptera</taxon>
        <taxon>Anoplura</taxon>
        <taxon>Polyplacidae</taxon>
        <taxon>Polyplax</taxon>
    </lineage>
</organism>
<dbReference type="EMBL" id="JAWJWF010000001">
    <property type="protein sequence ID" value="KAK6641915.1"/>
    <property type="molecule type" value="Genomic_DNA"/>
</dbReference>
<sequence>MSELEGALGKLERSKDTSLPGKYFFNFHLYGVLPEQRTRTNFLQVEGAKCKKGRQKLNENFVQVLQGELKEGELKIQFKCRRDPLCPFEKVVLTSAELNVGSGGSPDEKVKSDSFRQSKFNGRLPGNE</sequence>
<keyword evidence="3" id="KW-1185">Reference proteome</keyword>